<proteinExistence type="predicted"/>
<evidence type="ECO:0008006" key="5">
    <source>
        <dbReference type="Google" id="ProtNLM"/>
    </source>
</evidence>
<feature type="compositionally biased region" description="Polar residues" evidence="1">
    <location>
        <begin position="200"/>
        <end position="209"/>
    </location>
</feature>
<comment type="caution">
    <text evidence="3">The sequence shown here is derived from an EMBL/GenBank/DDBJ whole genome shotgun (WGS) entry which is preliminary data.</text>
</comment>
<evidence type="ECO:0000256" key="1">
    <source>
        <dbReference type="SAM" id="MobiDB-lite"/>
    </source>
</evidence>
<feature type="chain" id="PRO_5009522184" description="SipW-cognate class signal peptide" evidence="2">
    <location>
        <begin position="27"/>
        <end position="354"/>
    </location>
</feature>
<feature type="signal peptide" evidence="2">
    <location>
        <begin position="1"/>
        <end position="26"/>
    </location>
</feature>
<dbReference type="Proteomes" id="UP000177723">
    <property type="component" value="Unassembled WGS sequence"/>
</dbReference>
<name>A0A1F5WQZ1_9BACT</name>
<reference evidence="3 4" key="1">
    <citation type="journal article" date="2016" name="Nat. Commun.">
        <title>Thousands of microbial genomes shed light on interconnected biogeochemical processes in an aquifer system.</title>
        <authorList>
            <person name="Anantharaman K."/>
            <person name="Brown C.T."/>
            <person name="Hug L.A."/>
            <person name="Sharon I."/>
            <person name="Castelle C.J."/>
            <person name="Probst A.J."/>
            <person name="Thomas B.C."/>
            <person name="Singh A."/>
            <person name="Wilkins M.J."/>
            <person name="Karaoz U."/>
            <person name="Brodie E.L."/>
            <person name="Williams K.H."/>
            <person name="Hubbard S.S."/>
            <person name="Banfield J.F."/>
        </authorList>
    </citation>
    <scope>NUCLEOTIDE SEQUENCE [LARGE SCALE GENOMIC DNA]</scope>
</reference>
<dbReference type="EMBL" id="MFHT01000006">
    <property type="protein sequence ID" value="OGF78040.1"/>
    <property type="molecule type" value="Genomic_DNA"/>
</dbReference>
<evidence type="ECO:0000256" key="2">
    <source>
        <dbReference type="SAM" id="SignalP"/>
    </source>
</evidence>
<dbReference type="InterPro" id="IPR023833">
    <property type="entry name" value="Signal_pept_SipW-depend-type"/>
</dbReference>
<protein>
    <recommendedName>
        <fullName evidence="5">SipW-cognate class signal peptide</fullName>
    </recommendedName>
</protein>
<evidence type="ECO:0000313" key="4">
    <source>
        <dbReference type="Proteomes" id="UP000177723"/>
    </source>
</evidence>
<feature type="region of interest" description="Disordered" evidence="1">
    <location>
        <begin position="197"/>
        <end position="223"/>
    </location>
</feature>
<accession>A0A1F5WQZ1</accession>
<dbReference type="NCBIfam" id="TIGR04088">
    <property type="entry name" value="cognate_SipW"/>
    <property type="match status" value="1"/>
</dbReference>
<evidence type="ECO:0000313" key="3">
    <source>
        <dbReference type="EMBL" id="OGF78040.1"/>
    </source>
</evidence>
<gene>
    <name evidence="3" type="ORF">A3F23_02230</name>
</gene>
<dbReference type="AlphaFoldDB" id="A0A1F5WQZ1"/>
<keyword evidence="2" id="KW-0732">Signal</keyword>
<sequence>MKKIIISLSVIGAVAAVAIGASTAFFSDTETSTGNTFTAGAIDLKIDSESHYNGLICRQVNSTGPFLWLEPLANPPTLPTAEQLALEVYNTACDGTWSETDLGATNKFFNLRDIKPGDVGENTISLHLTNNDGWGRFVISAVKDYNNTCTEPEAAASTTSSELCTVAIPENQTPGSGELSQSISFFAWLDQGAIPGFQCNDPSDTSSTGARCPEDRTEGDNVQQCDALDPLNPQTPTSVNCAEPTVITPGPVDDVNNIDNSTEIDEVHNIWLALDPIFDAYCTTGQPVNGHNNYGLCHGLADDGRMVGSVTYYFGLGWSIPTTVANEAQTDSLIADLSFQAVQHRNNPGPTPTF</sequence>
<organism evidence="3 4">
    <name type="scientific">Candidatus Giovannonibacteria bacterium RIFCSPHIGHO2_12_FULL_43_15</name>
    <dbReference type="NCBI Taxonomy" id="1798341"/>
    <lineage>
        <taxon>Bacteria</taxon>
        <taxon>Candidatus Giovannoniibacteriota</taxon>
    </lineage>
</organism>